<feature type="domain" description="TonB C-terminal" evidence="12">
    <location>
        <begin position="271"/>
        <end position="360"/>
    </location>
</feature>
<dbReference type="SUPFAM" id="SSF74653">
    <property type="entry name" value="TolA/TonB C-terminal domain"/>
    <property type="match status" value="1"/>
</dbReference>
<protein>
    <submittedName>
        <fullName evidence="13">TonB family protein</fullName>
    </submittedName>
</protein>
<gene>
    <name evidence="13" type="ORF">H7849_00900</name>
</gene>
<evidence type="ECO:0000256" key="5">
    <source>
        <dbReference type="ARBA" id="ARBA00022519"/>
    </source>
</evidence>
<dbReference type="AlphaFoldDB" id="A0A7G8BJ94"/>
<dbReference type="PANTHER" id="PTHR33446">
    <property type="entry name" value="PROTEIN TONB-RELATED"/>
    <property type="match status" value="1"/>
</dbReference>
<keyword evidence="9 11" id="KW-0472">Membrane</keyword>
<evidence type="ECO:0000256" key="2">
    <source>
        <dbReference type="ARBA" id="ARBA00006555"/>
    </source>
</evidence>
<evidence type="ECO:0000256" key="8">
    <source>
        <dbReference type="ARBA" id="ARBA00022989"/>
    </source>
</evidence>
<dbReference type="EMBL" id="CP060394">
    <property type="protein sequence ID" value="QNI32614.1"/>
    <property type="molecule type" value="Genomic_DNA"/>
</dbReference>
<reference evidence="13 14" key="1">
    <citation type="submission" date="2020-08" db="EMBL/GenBank/DDBJ databases">
        <title>Edaphobacter telluris sp. nov. and Acidobacterium dinghuensis sp. nov., two acidobacteria isolated from forest soil.</title>
        <authorList>
            <person name="Fu J."/>
            <person name="Qiu L."/>
        </authorList>
    </citation>
    <scope>NUCLEOTIDE SEQUENCE [LARGE SCALE GENOMIC DNA]</scope>
    <source>
        <strain evidence="13">4Y35</strain>
    </source>
</reference>
<keyword evidence="4" id="KW-1003">Cell membrane</keyword>
<dbReference type="Proteomes" id="UP000515312">
    <property type="component" value="Chromosome"/>
</dbReference>
<feature type="compositionally biased region" description="Pro residues" evidence="10">
    <location>
        <begin position="97"/>
        <end position="107"/>
    </location>
</feature>
<dbReference type="GO" id="GO:0015031">
    <property type="term" value="P:protein transport"/>
    <property type="evidence" value="ECO:0007669"/>
    <property type="project" value="UniProtKB-KW"/>
</dbReference>
<evidence type="ECO:0000256" key="10">
    <source>
        <dbReference type="SAM" id="MobiDB-lite"/>
    </source>
</evidence>
<keyword evidence="6 11" id="KW-0812">Transmembrane</keyword>
<evidence type="ECO:0000256" key="1">
    <source>
        <dbReference type="ARBA" id="ARBA00004383"/>
    </source>
</evidence>
<dbReference type="PROSITE" id="PS52015">
    <property type="entry name" value="TONB_CTD"/>
    <property type="match status" value="1"/>
</dbReference>
<accession>A0A7G8BJ94</accession>
<dbReference type="RefSeq" id="WP_186743568.1">
    <property type="nucleotide sequence ID" value="NZ_CP060394.1"/>
</dbReference>
<dbReference type="KEGG" id="adin:H7849_00900"/>
<evidence type="ECO:0000259" key="12">
    <source>
        <dbReference type="PROSITE" id="PS52015"/>
    </source>
</evidence>
<dbReference type="GO" id="GO:0055085">
    <property type="term" value="P:transmembrane transport"/>
    <property type="evidence" value="ECO:0007669"/>
    <property type="project" value="InterPro"/>
</dbReference>
<dbReference type="Gene3D" id="3.30.1150.10">
    <property type="match status" value="1"/>
</dbReference>
<proteinExistence type="inferred from homology"/>
<keyword evidence="7" id="KW-0653">Protein transport</keyword>
<keyword evidence="8 11" id="KW-1133">Transmembrane helix</keyword>
<evidence type="ECO:0000256" key="7">
    <source>
        <dbReference type="ARBA" id="ARBA00022927"/>
    </source>
</evidence>
<sequence>MASNNNDLLNRANLGLLPEPQGRFGSFGVSTAVNVLAGAILILLTMAQVHQQKAHQYQTTQLVFPVEQPKPYVPPVPKVKVIPPPPKVQPQQAKIIPPKPQPEPPKPQVVKLPTPETPHLVAAPPKAVAPPPQPKVGLFKSAAPTQVANNTAAPTIKTGGFGDPVGVTPNPNASKPANIAAVGSFSAAPGLGQGAGAARQGSVHGTAFGSGVANGVPGGKDRGTVASAGFSNGVVGGTGTPGSHGTVAVGNFGTPASAASSDTHTAKVQEPATTPLVVVAKPLPQYTAEAKQLKIEGDVTLEVRFTASGQVQVIRVVNGLGHGLDQQAMLAAEHIRFKPATKNGAPVDQVSVIHISFQLA</sequence>
<dbReference type="InterPro" id="IPR051045">
    <property type="entry name" value="TonB-dependent_transducer"/>
</dbReference>
<feature type="transmembrane region" description="Helical" evidence="11">
    <location>
        <begin position="24"/>
        <end position="44"/>
    </location>
</feature>
<dbReference type="NCBIfam" id="TIGR01352">
    <property type="entry name" value="tonB_Cterm"/>
    <property type="match status" value="1"/>
</dbReference>
<evidence type="ECO:0000256" key="11">
    <source>
        <dbReference type="SAM" id="Phobius"/>
    </source>
</evidence>
<comment type="similarity">
    <text evidence="2">Belongs to the TonB family.</text>
</comment>
<feature type="region of interest" description="Disordered" evidence="10">
    <location>
        <begin position="83"/>
        <end position="108"/>
    </location>
</feature>
<name>A0A7G8BJ94_9BACT</name>
<evidence type="ECO:0000256" key="6">
    <source>
        <dbReference type="ARBA" id="ARBA00022692"/>
    </source>
</evidence>
<evidence type="ECO:0000313" key="13">
    <source>
        <dbReference type="EMBL" id="QNI32614.1"/>
    </source>
</evidence>
<evidence type="ECO:0000256" key="9">
    <source>
        <dbReference type="ARBA" id="ARBA00023136"/>
    </source>
</evidence>
<dbReference type="Pfam" id="PF03544">
    <property type="entry name" value="TonB_C"/>
    <property type="match status" value="1"/>
</dbReference>
<comment type="subcellular location">
    <subcellularLocation>
        <location evidence="1">Cell inner membrane</location>
        <topology evidence="1">Single-pass membrane protein</topology>
        <orientation evidence="1">Periplasmic side</orientation>
    </subcellularLocation>
</comment>
<evidence type="ECO:0000313" key="14">
    <source>
        <dbReference type="Proteomes" id="UP000515312"/>
    </source>
</evidence>
<keyword evidence="14" id="KW-1185">Reference proteome</keyword>
<dbReference type="InterPro" id="IPR006260">
    <property type="entry name" value="TonB/TolA_C"/>
</dbReference>
<evidence type="ECO:0000256" key="3">
    <source>
        <dbReference type="ARBA" id="ARBA00022448"/>
    </source>
</evidence>
<keyword evidence="3" id="KW-0813">Transport</keyword>
<keyword evidence="5" id="KW-0997">Cell inner membrane</keyword>
<evidence type="ECO:0000256" key="4">
    <source>
        <dbReference type="ARBA" id="ARBA00022475"/>
    </source>
</evidence>
<dbReference type="GO" id="GO:0005886">
    <property type="term" value="C:plasma membrane"/>
    <property type="evidence" value="ECO:0007669"/>
    <property type="project" value="UniProtKB-SubCell"/>
</dbReference>
<dbReference type="InterPro" id="IPR037682">
    <property type="entry name" value="TonB_C"/>
</dbReference>
<organism evidence="13 14">
    <name type="scientific">Alloacidobacterium dinghuense</name>
    <dbReference type="NCBI Taxonomy" id="2763107"/>
    <lineage>
        <taxon>Bacteria</taxon>
        <taxon>Pseudomonadati</taxon>
        <taxon>Acidobacteriota</taxon>
        <taxon>Terriglobia</taxon>
        <taxon>Terriglobales</taxon>
        <taxon>Acidobacteriaceae</taxon>
        <taxon>Alloacidobacterium</taxon>
    </lineage>
</organism>